<reference evidence="1 2" key="1">
    <citation type="journal article" date="2014" name="Mol. Biol. Evol.">
        <title>Massive expansion of Ubiquitination-related gene families within the Chlamydiae.</title>
        <authorList>
            <person name="Domman D."/>
            <person name="Collingro A."/>
            <person name="Lagkouvardos I."/>
            <person name="Gehre L."/>
            <person name="Weinmaier T."/>
            <person name="Rattei T."/>
            <person name="Subtil A."/>
            <person name="Horn M."/>
        </authorList>
    </citation>
    <scope>NUCLEOTIDE SEQUENCE [LARGE SCALE GENOMIC DNA]</scope>
    <source>
        <strain evidence="1 2">OEW1</strain>
    </source>
</reference>
<dbReference type="Proteomes" id="UP000031307">
    <property type="component" value="Unassembled WGS sequence"/>
</dbReference>
<dbReference type="EMBL" id="JSAM01000076">
    <property type="protein sequence ID" value="KIA77452.1"/>
    <property type="molecule type" value="Genomic_DNA"/>
</dbReference>
<name>A0A0C1E8C1_9BACT</name>
<sequence>MKVLIKSYSLNAALIKPFSDQVKKGKWHHWKRTFIVENHTESGYAAVTLNAWERFLSKLTQRFITNELKMGQIHFIDRSSIEKKISDVTHPLISTPKTHPSEPITKRQQNYQNSRVGLKNAEELSSKELTDIIAIFEKQKDKSSASVNLKKRPFQKNTYEAILRSMISEGEIAGYILAGMDCKIYFDRNKLPKDEALVDITKLKVFWQKVNDLRNLPTNNFSPKEFGYFLSVIEKLEVQFNERLIKNWDQAFLLPPSKLFSTQKAKVLDYLVKNKVIDAWTLDEDNWYARIDENDLIVRKPSDQWRNRELISQGYQKNVLNIADVHLAVYGLTNLQIDFLCQITHDLNALNSHESLYYELRQKLSVPGSLNEDEVYILSRMHEEKLIHAVNVIENKNYLYRIIVYPTAKSAVEDFLNNGTNFRKALWQQNFSQEEASQIHALRKNFISGEVVQDISFLSSKAHTFLSPYCHILHNPEENTYEAKLLEYKAKDF</sequence>
<organism evidence="1 2">
    <name type="scientific">Parachlamydia acanthamoebae</name>
    <dbReference type="NCBI Taxonomy" id="83552"/>
    <lineage>
        <taxon>Bacteria</taxon>
        <taxon>Pseudomonadati</taxon>
        <taxon>Chlamydiota</taxon>
        <taxon>Chlamydiia</taxon>
        <taxon>Parachlamydiales</taxon>
        <taxon>Parachlamydiaceae</taxon>
        <taxon>Parachlamydia</taxon>
    </lineage>
</organism>
<proteinExistence type="predicted"/>
<accession>A0A0C1E8C1</accession>
<evidence type="ECO:0000313" key="2">
    <source>
        <dbReference type="Proteomes" id="UP000031307"/>
    </source>
</evidence>
<gene>
    <name evidence="1" type="ORF">DB43_GG00310</name>
</gene>
<dbReference type="RefSeq" id="WP_013925260.1">
    <property type="nucleotide sequence ID" value="NZ_BAWW01000008.1"/>
</dbReference>
<protein>
    <submittedName>
        <fullName evidence="1">Uncharacterized protein</fullName>
    </submittedName>
</protein>
<evidence type="ECO:0000313" key="1">
    <source>
        <dbReference type="EMBL" id="KIA77452.1"/>
    </source>
</evidence>
<comment type="caution">
    <text evidence="1">The sequence shown here is derived from an EMBL/GenBank/DDBJ whole genome shotgun (WGS) entry which is preliminary data.</text>
</comment>
<dbReference type="PATRIC" id="fig|83552.4.peg.1417"/>
<dbReference type="AlphaFoldDB" id="A0A0C1E8C1"/>